<dbReference type="InterPro" id="IPR036291">
    <property type="entry name" value="NAD(P)-bd_dom_sf"/>
</dbReference>
<reference evidence="3 4" key="1">
    <citation type="submission" date="2019-03" db="EMBL/GenBank/DDBJ databases">
        <title>Genomic Encyclopedia of Type Strains, Phase IV (KMG-IV): sequencing the most valuable type-strain genomes for metagenomic binning, comparative biology and taxonomic classification.</title>
        <authorList>
            <person name="Goeker M."/>
        </authorList>
    </citation>
    <scope>NUCLEOTIDE SEQUENCE [LARGE SCALE GENOMIC DNA]</scope>
    <source>
        <strain evidence="3 4">DSM 23344</strain>
    </source>
</reference>
<dbReference type="PROSITE" id="PS00061">
    <property type="entry name" value="ADH_SHORT"/>
    <property type="match status" value="1"/>
</dbReference>
<dbReference type="EMBL" id="SLWX01000005">
    <property type="protein sequence ID" value="TCO76128.1"/>
    <property type="molecule type" value="Genomic_DNA"/>
</dbReference>
<keyword evidence="4" id="KW-1185">Reference proteome</keyword>
<accession>A0A4R2L0R7</accession>
<dbReference type="OrthoDB" id="9790785at2"/>
<dbReference type="PANTHER" id="PTHR42901:SF1">
    <property type="entry name" value="ALCOHOL DEHYDROGENASE"/>
    <property type="match status" value="1"/>
</dbReference>
<dbReference type="GO" id="GO:0016491">
    <property type="term" value="F:oxidoreductase activity"/>
    <property type="evidence" value="ECO:0007669"/>
    <property type="project" value="UniProtKB-KW"/>
</dbReference>
<evidence type="ECO:0000256" key="1">
    <source>
        <dbReference type="ARBA" id="ARBA00006484"/>
    </source>
</evidence>
<dbReference type="NCBIfam" id="NF006509">
    <property type="entry name" value="PRK08945.1"/>
    <property type="match status" value="1"/>
</dbReference>
<dbReference type="AlphaFoldDB" id="A0A4R2L0R7"/>
<name>A0A4R2L0R7_9GAMM</name>
<dbReference type="Pfam" id="PF00106">
    <property type="entry name" value="adh_short"/>
    <property type="match status" value="1"/>
</dbReference>
<dbReference type="Proteomes" id="UP000294980">
    <property type="component" value="Unassembled WGS sequence"/>
</dbReference>
<dbReference type="InterPro" id="IPR002347">
    <property type="entry name" value="SDR_fam"/>
</dbReference>
<protein>
    <submittedName>
        <fullName evidence="3">NAD(P)-dependent dehydrogenase (Short-subunit alcohol dehydrogenase family)</fullName>
    </submittedName>
</protein>
<evidence type="ECO:0000256" key="2">
    <source>
        <dbReference type="ARBA" id="ARBA00023002"/>
    </source>
</evidence>
<keyword evidence="2" id="KW-0560">Oxidoreductase</keyword>
<sequence>MDVQTVPENYTAAPDLLTDRTVLVTGAGDGIGRAAALAYAAHGATVILSGRTVEKLEATYDAIEAAGGAQPAIVPLDLATAGEEEAAQLAAAVGSTFERLDGLLHNAGMLGERRPLASASWKAWQDVMQVNVSSQFLLTRALLPLLEASPRASIIFTSSGVGRRGRAYWGAYAVSKFATEGLMQVLADELENTSDIRVNSLNPGATNTAMRRAAYPGEVPTDNPSPEAIMPAYLYLMGDDSAGITGTAFNAR</sequence>
<evidence type="ECO:0000313" key="3">
    <source>
        <dbReference type="EMBL" id="TCO76128.1"/>
    </source>
</evidence>
<dbReference type="PANTHER" id="PTHR42901">
    <property type="entry name" value="ALCOHOL DEHYDROGENASE"/>
    <property type="match status" value="1"/>
</dbReference>
<dbReference type="InterPro" id="IPR020904">
    <property type="entry name" value="Sc_DH/Rdtase_CS"/>
</dbReference>
<dbReference type="RefSeq" id="WP_117315573.1">
    <property type="nucleotide sequence ID" value="NZ_QQSW01000003.1"/>
</dbReference>
<gene>
    <name evidence="3" type="ORF">EV688_10588</name>
</gene>
<comment type="similarity">
    <text evidence="1">Belongs to the short-chain dehydrogenases/reductases (SDR) family.</text>
</comment>
<comment type="caution">
    <text evidence="3">The sequence shown here is derived from an EMBL/GenBank/DDBJ whole genome shotgun (WGS) entry which is preliminary data.</text>
</comment>
<dbReference type="SUPFAM" id="SSF51735">
    <property type="entry name" value="NAD(P)-binding Rossmann-fold domains"/>
    <property type="match status" value="1"/>
</dbReference>
<dbReference type="PRINTS" id="PR00081">
    <property type="entry name" value="GDHRDH"/>
</dbReference>
<evidence type="ECO:0000313" key="4">
    <source>
        <dbReference type="Proteomes" id="UP000294980"/>
    </source>
</evidence>
<dbReference type="Gene3D" id="3.40.50.720">
    <property type="entry name" value="NAD(P)-binding Rossmann-like Domain"/>
    <property type="match status" value="1"/>
</dbReference>
<organism evidence="3 4">
    <name type="scientific">Chromatocurvus halotolerans</name>
    <dbReference type="NCBI Taxonomy" id="1132028"/>
    <lineage>
        <taxon>Bacteria</taxon>
        <taxon>Pseudomonadati</taxon>
        <taxon>Pseudomonadota</taxon>
        <taxon>Gammaproteobacteria</taxon>
        <taxon>Cellvibrionales</taxon>
        <taxon>Halieaceae</taxon>
        <taxon>Chromatocurvus</taxon>
    </lineage>
</organism>
<proteinExistence type="inferred from homology"/>